<dbReference type="InterPro" id="IPR003661">
    <property type="entry name" value="HisK_dim/P_dom"/>
</dbReference>
<organism evidence="17 18">
    <name type="scientific">Paenibacillus tyrfis</name>
    <dbReference type="NCBI Taxonomy" id="1501230"/>
    <lineage>
        <taxon>Bacteria</taxon>
        <taxon>Bacillati</taxon>
        <taxon>Bacillota</taxon>
        <taxon>Bacilli</taxon>
        <taxon>Bacillales</taxon>
        <taxon>Paenibacillaceae</taxon>
        <taxon>Paenibacillus</taxon>
    </lineage>
</organism>
<evidence type="ECO:0000256" key="8">
    <source>
        <dbReference type="ARBA" id="ARBA00022741"/>
    </source>
</evidence>
<dbReference type="SUPFAM" id="SSF47384">
    <property type="entry name" value="Homodimeric domain of signal transducing histidine kinase"/>
    <property type="match status" value="1"/>
</dbReference>
<evidence type="ECO:0000256" key="9">
    <source>
        <dbReference type="ARBA" id="ARBA00022777"/>
    </source>
</evidence>
<dbReference type="Pfam" id="PF02518">
    <property type="entry name" value="HATPase_c"/>
    <property type="match status" value="1"/>
</dbReference>
<dbReference type="SUPFAM" id="SSF55874">
    <property type="entry name" value="ATPase domain of HSP90 chaperone/DNA topoisomerase II/histidine kinase"/>
    <property type="match status" value="1"/>
</dbReference>
<evidence type="ECO:0000256" key="12">
    <source>
        <dbReference type="ARBA" id="ARBA00023012"/>
    </source>
</evidence>
<keyword evidence="4" id="KW-1003">Cell membrane</keyword>
<evidence type="ECO:0000259" key="15">
    <source>
        <dbReference type="PROSITE" id="PS50109"/>
    </source>
</evidence>
<dbReference type="GO" id="GO:0005524">
    <property type="term" value="F:ATP binding"/>
    <property type="evidence" value="ECO:0007669"/>
    <property type="project" value="UniProtKB-KW"/>
</dbReference>
<evidence type="ECO:0000256" key="6">
    <source>
        <dbReference type="ARBA" id="ARBA00022679"/>
    </source>
</evidence>
<dbReference type="Gene3D" id="1.10.287.130">
    <property type="match status" value="1"/>
</dbReference>
<dbReference type="GO" id="GO:0005886">
    <property type="term" value="C:plasma membrane"/>
    <property type="evidence" value="ECO:0007669"/>
    <property type="project" value="UniProtKB-SubCell"/>
</dbReference>
<dbReference type="InterPro" id="IPR003660">
    <property type="entry name" value="HAMP_dom"/>
</dbReference>
<keyword evidence="7 14" id="KW-0812">Transmembrane</keyword>
<proteinExistence type="predicted"/>
<dbReference type="PROSITE" id="PS50885">
    <property type="entry name" value="HAMP"/>
    <property type="match status" value="1"/>
</dbReference>
<dbReference type="Gene3D" id="3.30.565.10">
    <property type="entry name" value="Histidine kinase-like ATPase, C-terminal domain"/>
    <property type="match status" value="1"/>
</dbReference>
<evidence type="ECO:0000256" key="1">
    <source>
        <dbReference type="ARBA" id="ARBA00000085"/>
    </source>
</evidence>
<dbReference type="PROSITE" id="PS51257">
    <property type="entry name" value="PROKAR_LIPOPROTEIN"/>
    <property type="match status" value="1"/>
</dbReference>
<comment type="subcellular location">
    <subcellularLocation>
        <location evidence="2">Cell membrane</location>
        <topology evidence="2">Multi-pass membrane protein</topology>
    </subcellularLocation>
</comment>
<comment type="caution">
    <text evidence="17">The sequence shown here is derived from an EMBL/GenBank/DDBJ whole genome shotgun (WGS) entry which is preliminary data.</text>
</comment>
<keyword evidence="5" id="KW-0597">Phosphoprotein</keyword>
<dbReference type="Gene3D" id="6.10.340.10">
    <property type="match status" value="1"/>
</dbReference>
<dbReference type="InterPro" id="IPR005467">
    <property type="entry name" value="His_kinase_dom"/>
</dbReference>
<dbReference type="SMART" id="SM00388">
    <property type="entry name" value="HisKA"/>
    <property type="match status" value="1"/>
</dbReference>
<dbReference type="eggNOG" id="COG5002">
    <property type="taxonomic scope" value="Bacteria"/>
</dbReference>
<dbReference type="SMART" id="SM00387">
    <property type="entry name" value="HATPase_c"/>
    <property type="match status" value="1"/>
</dbReference>
<feature type="domain" description="HAMP" evidence="16">
    <location>
        <begin position="190"/>
        <end position="243"/>
    </location>
</feature>
<evidence type="ECO:0000256" key="2">
    <source>
        <dbReference type="ARBA" id="ARBA00004651"/>
    </source>
</evidence>
<sequence>MNKLTFRSQFGVAFLLVLLLSFACSIAVWGASTYYIFTNKKAVRPANYYEKQIPEITKYALGQKEALLTPASRTALEEHTPAAGIQYQVLDAQGKLLYGTMDKSYISSKEELLSKMNTNERVNGKIVLYYPVSDAQGGLAGAFVLRYDLSLVTSNADQPMATFLLIVTNLAAPFVFIMLFTFLFARRLGTRLKPPVSRLTDGARRIQQGNLDFTLADVGGSKELAELASAFEEMRRALHDSLTAQWKMEQQRRDMVAAITHDLRTPLTIIQGHVDNLLEGAAQRPDRLPRYLRTIQGNTERAARLLDELTTISDIEHPDFTLSPVAFEPLPFFERKRDDYKLLCESKQVTLHLDTDGLPPDQPLRIDFLRLEQIMDNLMANSIRFTPEGGEIRWRIGYRDGRLHFEVKDTGRGFSVNDLAHLFEQFYQGDPSRSEEKGHAGLGLYIVKKLAEKHDGHVAASNRPEGGARICVTLKEMASA</sequence>
<dbReference type="PROSITE" id="PS50109">
    <property type="entry name" value="HIS_KIN"/>
    <property type="match status" value="1"/>
</dbReference>
<evidence type="ECO:0000256" key="4">
    <source>
        <dbReference type="ARBA" id="ARBA00022475"/>
    </source>
</evidence>
<name>A0A081NTD4_9BACL</name>
<dbReference type="PANTHER" id="PTHR45528:SF1">
    <property type="entry name" value="SENSOR HISTIDINE KINASE CPXA"/>
    <property type="match status" value="1"/>
</dbReference>
<keyword evidence="18" id="KW-1185">Reference proteome</keyword>
<evidence type="ECO:0000256" key="10">
    <source>
        <dbReference type="ARBA" id="ARBA00022840"/>
    </source>
</evidence>
<keyword evidence="11 14" id="KW-1133">Transmembrane helix</keyword>
<dbReference type="PANTHER" id="PTHR45528">
    <property type="entry name" value="SENSOR HISTIDINE KINASE CPXA"/>
    <property type="match status" value="1"/>
</dbReference>
<dbReference type="OrthoDB" id="84942at2"/>
<dbReference type="InterPro" id="IPR036890">
    <property type="entry name" value="HATPase_C_sf"/>
</dbReference>
<evidence type="ECO:0000256" key="7">
    <source>
        <dbReference type="ARBA" id="ARBA00022692"/>
    </source>
</evidence>
<dbReference type="FunFam" id="3.30.565.10:FF:000006">
    <property type="entry name" value="Sensor histidine kinase WalK"/>
    <property type="match status" value="1"/>
</dbReference>
<feature type="domain" description="Histidine kinase" evidence="15">
    <location>
        <begin position="258"/>
        <end position="478"/>
    </location>
</feature>
<accession>A0A081NTD4</accession>
<dbReference type="GO" id="GO:0000155">
    <property type="term" value="F:phosphorelay sensor kinase activity"/>
    <property type="evidence" value="ECO:0007669"/>
    <property type="project" value="InterPro"/>
</dbReference>
<dbReference type="SUPFAM" id="SSF158472">
    <property type="entry name" value="HAMP domain-like"/>
    <property type="match status" value="1"/>
</dbReference>
<keyword evidence="13 14" id="KW-0472">Membrane</keyword>
<protein>
    <recommendedName>
        <fullName evidence="3">histidine kinase</fullName>
        <ecNumber evidence="3">2.7.13.3</ecNumber>
    </recommendedName>
</protein>
<keyword evidence="12" id="KW-0902">Two-component regulatory system</keyword>
<dbReference type="Proteomes" id="UP000028123">
    <property type="component" value="Unassembled WGS sequence"/>
</dbReference>
<keyword evidence="8" id="KW-0547">Nucleotide-binding</keyword>
<dbReference type="CDD" id="cd00082">
    <property type="entry name" value="HisKA"/>
    <property type="match status" value="1"/>
</dbReference>
<evidence type="ECO:0000259" key="16">
    <source>
        <dbReference type="PROSITE" id="PS50885"/>
    </source>
</evidence>
<feature type="transmembrane region" description="Helical" evidence="14">
    <location>
        <begin position="160"/>
        <end position="185"/>
    </location>
</feature>
<dbReference type="EC" id="2.7.13.3" evidence="3"/>
<evidence type="ECO:0000313" key="18">
    <source>
        <dbReference type="Proteomes" id="UP000028123"/>
    </source>
</evidence>
<dbReference type="InterPro" id="IPR036097">
    <property type="entry name" value="HisK_dim/P_sf"/>
</dbReference>
<comment type="catalytic activity">
    <reaction evidence="1">
        <text>ATP + protein L-histidine = ADP + protein N-phospho-L-histidine.</text>
        <dbReference type="EC" id="2.7.13.3"/>
    </reaction>
</comment>
<keyword evidence="9 17" id="KW-0418">Kinase</keyword>
<dbReference type="Pfam" id="PF00512">
    <property type="entry name" value="HisKA"/>
    <property type="match status" value="1"/>
</dbReference>
<dbReference type="CDD" id="cd06225">
    <property type="entry name" value="HAMP"/>
    <property type="match status" value="1"/>
</dbReference>
<evidence type="ECO:0000256" key="14">
    <source>
        <dbReference type="SAM" id="Phobius"/>
    </source>
</evidence>
<dbReference type="InterPro" id="IPR004358">
    <property type="entry name" value="Sig_transdc_His_kin-like_C"/>
</dbReference>
<dbReference type="EMBL" id="JNVM01000066">
    <property type="protein sequence ID" value="KEQ21707.1"/>
    <property type="molecule type" value="Genomic_DNA"/>
</dbReference>
<evidence type="ECO:0000256" key="5">
    <source>
        <dbReference type="ARBA" id="ARBA00022553"/>
    </source>
</evidence>
<dbReference type="AlphaFoldDB" id="A0A081NTD4"/>
<dbReference type="RefSeq" id="WP_036693737.1">
    <property type="nucleotide sequence ID" value="NZ_JNVM01000066.1"/>
</dbReference>
<evidence type="ECO:0000256" key="13">
    <source>
        <dbReference type="ARBA" id="ARBA00023136"/>
    </source>
</evidence>
<dbReference type="InterPro" id="IPR003594">
    <property type="entry name" value="HATPase_dom"/>
</dbReference>
<dbReference type="PRINTS" id="PR00344">
    <property type="entry name" value="BCTRLSENSOR"/>
</dbReference>
<evidence type="ECO:0000256" key="3">
    <source>
        <dbReference type="ARBA" id="ARBA00012438"/>
    </source>
</evidence>
<gene>
    <name evidence="17" type="ORF">ET33_34190</name>
</gene>
<evidence type="ECO:0000256" key="11">
    <source>
        <dbReference type="ARBA" id="ARBA00022989"/>
    </source>
</evidence>
<dbReference type="Pfam" id="PF00672">
    <property type="entry name" value="HAMP"/>
    <property type="match status" value="1"/>
</dbReference>
<dbReference type="SMART" id="SM00304">
    <property type="entry name" value="HAMP"/>
    <property type="match status" value="1"/>
</dbReference>
<keyword evidence="6" id="KW-0808">Transferase</keyword>
<reference evidence="17 18" key="1">
    <citation type="submission" date="2014-06" db="EMBL/GenBank/DDBJ databases">
        <title>Draft genome sequence of Paenibacillus sp. MSt1.</title>
        <authorList>
            <person name="Aw Y.K."/>
            <person name="Ong K.S."/>
            <person name="Gan H.M."/>
            <person name="Lee S.M."/>
        </authorList>
    </citation>
    <scope>NUCLEOTIDE SEQUENCE [LARGE SCALE GENOMIC DNA]</scope>
    <source>
        <strain evidence="17 18">MSt1</strain>
    </source>
</reference>
<keyword evidence="10" id="KW-0067">ATP-binding</keyword>
<evidence type="ECO:0000313" key="17">
    <source>
        <dbReference type="EMBL" id="KEQ21707.1"/>
    </source>
</evidence>
<dbReference type="InterPro" id="IPR050398">
    <property type="entry name" value="HssS/ArlS-like"/>
</dbReference>